<evidence type="ECO:0000256" key="2">
    <source>
        <dbReference type="SAM" id="Phobius"/>
    </source>
</evidence>
<dbReference type="AlphaFoldDB" id="A0A6G2BAE8"/>
<evidence type="ECO:0000313" key="3">
    <source>
        <dbReference type="EMBL" id="MTE19049.1"/>
    </source>
</evidence>
<evidence type="ECO:0000256" key="1">
    <source>
        <dbReference type="SAM" id="MobiDB-lite"/>
    </source>
</evidence>
<keyword evidence="2" id="KW-0472">Membrane</keyword>
<dbReference type="OrthoDB" id="4350888at2"/>
<feature type="compositionally biased region" description="Low complexity" evidence="1">
    <location>
        <begin position="24"/>
        <end position="76"/>
    </location>
</feature>
<comment type="caution">
    <text evidence="3">The sequence shown here is derived from an EMBL/GenBank/DDBJ whole genome shotgun (WGS) entry which is preliminary data.</text>
</comment>
<feature type="compositionally biased region" description="Pro residues" evidence="1">
    <location>
        <begin position="1"/>
        <end position="11"/>
    </location>
</feature>
<feature type="region of interest" description="Disordered" evidence="1">
    <location>
        <begin position="1"/>
        <end position="87"/>
    </location>
</feature>
<protein>
    <submittedName>
        <fullName evidence="3">Uncharacterized protein</fullName>
    </submittedName>
</protein>
<feature type="transmembrane region" description="Helical" evidence="2">
    <location>
        <begin position="92"/>
        <end position="113"/>
    </location>
</feature>
<proteinExistence type="predicted"/>
<name>A0A6G2BAE8_9ACTN</name>
<feature type="compositionally biased region" description="Gly residues" evidence="1">
    <location>
        <begin position="12"/>
        <end position="23"/>
    </location>
</feature>
<accession>A0A6G2BAE8</accession>
<dbReference type="Proteomes" id="UP000473014">
    <property type="component" value="Unassembled WGS sequence"/>
</dbReference>
<evidence type="ECO:0000313" key="4">
    <source>
        <dbReference type="Proteomes" id="UP000473014"/>
    </source>
</evidence>
<dbReference type="RefSeq" id="WP_155070505.1">
    <property type="nucleotide sequence ID" value="NZ_WIXO01000001.1"/>
</dbReference>
<sequence>MSHNQPPPQPGPYGGQHPQGGYGHPQQPGQHPQGQPQPGMGMPPAQPGYGYPQQPQQPGYGYPQQPGYGYPQQPGGHMPPPPPGGGGKGKTIGIVVGAVAVVAALAVGAWLLFGGSGGGDIADDGRRYKLTTPETVLGGEYKKAADDGDELDAEDIKEIEGLGVENPQTAAANYEAGDSPVNQKLLTFSGVWGEVEDPEAVVDAMFKVIEEKANESPGIGESGDEGTAELVGEPKEFTPEGLENAVLKCQEIKITGDGSSEIGQNFTIPYCIWGDHSTVAYSVTTDVASVITGRSQSLDEAAELVAKLRGDVLVEIE</sequence>
<keyword evidence="2" id="KW-0812">Transmembrane</keyword>
<gene>
    <name evidence="3" type="ORF">F0L17_07875</name>
</gene>
<reference evidence="3 4" key="1">
    <citation type="submission" date="2019-11" db="EMBL/GenBank/DDBJ databases">
        <authorList>
            <person name="Yuan L."/>
        </authorList>
    </citation>
    <scope>NUCLEOTIDE SEQUENCE [LARGE SCALE GENOMIC DNA]</scope>
    <source>
        <strain evidence="3 4">TRM43335</strain>
    </source>
</reference>
<dbReference type="EMBL" id="WIXO01000001">
    <property type="protein sequence ID" value="MTE19049.1"/>
    <property type="molecule type" value="Genomic_DNA"/>
</dbReference>
<keyword evidence="4" id="KW-1185">Reference proteome</keyword>
<keyword evidence="2" id="KW-1133">Transmembrane helix</keyword>
<organism evidence="3 4">
    <name type="scientific">Streptomyces taklimakanensis</name>
    <dbReference type="NCBI Taxonomy" id="2569853"/>
    <lineage>
        <taxon>Bacteria</taxon>
        <taxon>Bacillati</taxon>
        <taxon>Actinomycetota</taxon>
        <taxon>Actinomycetes</taxon>
        <taxon>Kitasatosporales</taxon>
        <taxon>Streptomycetaceae</taxon>
        <taxon>Streptomyces</taxon>
    </lineage>
</organism>